<evidence type="ECO:0008006" key="5">
    <source>
        <dbReference type="Google" id="ProtNLM"/>
    </source>
</evidence>
<dbReference type="Pfam" id="PF13855">
    <property type="entry name" value="LRR_8"/>
    <property type="match status" value="1"/>
</dbReference>
<dbReference type="InterPro" id="IPR001611">
    <property type="entry name" value="Leu-rich_rpt"/>
</dbReference>
<evidence type="ECO:0000313" key="4">
    <source>
        <dbReference type="Proteomes" id="UP000597762"/>
    </source>
</evidence>
<gene>
    <name evidence="3" type="ORF">SPHA_20792</name>
</gene>
<evidence type="ECO:0000256" key="2">
    <source>
        <dbReference type="ARBA" id="ARBA00022737"/>
    </source>
</evidence>
<dbReference type="SMART" id="SM00369">
    <property type="entry name" value="LRR_TYP"/>
    <property type="match status" value="4"/>
</dbReference>
<reference evidence="3" key="1">
    <citation type="submission" date="2021-01" db="EMBL/GenBank/DDBJ databases">
        <authorList>
            <person name="Li R."/>
            <person name="Bekaert M."/>
        </authorList>
    </citation>
    <scope>NUCLEOTIDE SEQUENCE</scope>
    <source>
        <strain evidence="3">Farmed</strain>
    </source>
</reference>
<keyword evidence="2" id="KW-0677">Repeat</keyword>
<dbReference type="Proteomes" id="UP000597762">
    <property type="component" value="Unassembled WGS sequence"/>
</dbReference>
<protein>
    <recommendedName>
        <fullName evidence="5">Leucine-rich repeat-containing protein 20</fullName>
    </recommendedName>
</protein>
<comment type="caution">
    <text evidence="3">The sequence shown here is derived from an EMBL/GenBank/DDBJ whole genome shotgun (WGS) entry which is preliminary data.</text>
</comment>
<keyword evidence="4" id="KW-1185">Reference proteome</keyword>
<dbReference type="OrthoDB" id="1060944at2759"/>
<name>A0A812BN33_ACAPH</name>
<dbReference type="Gene3D" id="3.80.10.10">
    <property type="entry name" value="Ribonuclease Inhibitor"/>
    <property type="match status" value="1"/>
</dbReference>
<evidence type="ECO:0000313" key="3">
    <source>
        <dbReference type="EMBL" id="CAE1237485.1"/>
    </source>
</evidence>
<keyword evidence="1" id="KW-0433">Leucine-rich repeat</keyword>
<dbReference type="AlphaFoldDB" id="A0A812BN33"/>
<dbReference type="InterPro" id="IPR050216">
    <property type="entry name" value="LRR_domain-containing"/>
</dbReference>
<dbReference type="GO" id="GO:0005737">
    <property type="term" value="C:cytoplasm"/>
    <property type="evidence" value="ECO:0007669"/>
    <property type="project" value="TreeGrafter"/>
</dbReference>
<accession>A0A812BN33</accession>
<organism evidence="3 4">
    <name type="scientific">Acanthosepion pharaonis</name>
    <name type="common">Pharaoh cuttlefish</name>
    <name type="synonym">Sepia pharaonis</name>
    <dbReference type="NCBI Taxonomy" id="158019"/>
    <lineage>
        <taxon>Eukaryota</taxon>
        <taxon>Metazoa</taxon>
        <taxon>Spiralia</taxon>
        <taxon>Lophotrochozoa</taxon>
        <taxon>Mollusca</taxon>
        <taxon>Cephalopoda</taxon>
        <taxon>Coleoidea</taxon>
        <taxon>Decapodiformes</taxon>
        <taxon>Sepiida</taxon>
        <taxon>Sepiina</taxon>
        <taxon>Sepiidae</taxon>
        <taxon>Acanthosepion</taxon>
    </lineage>
</organism>
<dbReference type="PANTHER" id="PTHR48051:SF1">
    <property type="entry name" value="RAS SUPPRESSOR PROTEIN 1"/>
    <property type="match status" value="1"/>
</dbReference>
<dbReference type="PANTHER" id="PTHR48051">
    <property type="match status" value="1"/>
</dbReference>
<dbReference type="EMBL" id="CAHIKZ030000764">
    <property type="protein sequence ID" value="CAE1237485.1"/>
    <property type="molecule type" value="Genomic_DNA"/>
</dbReference>
<dbReference type="InterPro" id="IPR003591">
    <property type="entry name" value="Leu-rich_rpt_typical-subtyp"/>
</dbReference>
<dbReference type="SUPFAM" id="SSF52075">
    <property type="entry name" value="Outer arm dynein light chain 1"/>
    <property type="match status" value="1"/>
</dbReference>
<sequence length="204" mass="23088">MSQLEAGAGVAQVVNRCRSAKEDKRLDLSDCKLIQVPEAVYFLMKNVGVESINLTNNAIPRLPTKFAVIFPQLSELCLQRNKFSNLPDELKELTSLEMLDISYNNFTRLPNVTYKFSKLKFLNAENNSITSVDTDLLRDMTNLEEVNLYRNPLPDTLQKSLSSEVLFTVLVVSISRPFPHSILLFFFLSLSSHFTLCSGNEAFI</sequence>
<evidence type="ECO:0000256" key="1">
    <source>
        <dbReference type="ARBA" id="ARBA00022614"/>
    </source>
</evidence>
<dbReference type="InterPro" id="IPR032675">
    <property type="entry name" value="LRR_dom_sf"/>
</dbReference>
<proteinExistence type="predicted"/>